<dbReference type="InterPro" id="IPR044500">
    <property type="entry name" value="AKR5G"/>
</dbReference>
<dbReference type="InterPro" id="IPR023210">
    <property type="entry name" value="NADP_OxRdtase_dom"/>
</dbReference>
<evidence type="ECO:0000256" key="6">
    <source>
        <dbReference type="PIRSR" id="PIRSR000097-3"/>
    </source>
</evidence>
<comment type="similarity">
    <text evidence="1">Belongs to the aldo/keto reductase family.</text>
</comment>
<sequence>MVKSLKDTTTLHNGVEMPWFGLGVFKVQEGSEVIDSVKAAIKNGYRSIDTAAVYQNEEGVGQGIRESGVSREELFITSKVWNSDQGYESALQAYETSLNKLGLDYLDLYLIHWPGKNKFKDTWKALEKLYKDGRVRAIGVSNFKVHHLEELLKDAEIKPMVNQVEYHPHLTQKDLLAFCQKEGIQLEAWSPLKQGKLLNDPNLSDIARKYGKSVAQVILRWDLQSKVVTIPKSIKEQRIIENADIFDFDLSTEDMARIDSLNKDERVGPDPDNFMNGFTE</sequence>
<keyword evidence="2" id="KW-0521">NADP</keyword>
<evidence type="ECO:0000256" key="5">
    <source>
        <dbReference type="PIRSR" id="PIRSR000097-2"/>
    </source>
</evidence>
<evidence type="ECO:0000313" key="10">
    <source>
        <dbReference type="Proteomes" id="UP000677265"/>
    </source>
</evidence>
<dbReference type="EMBL" id="JAGYPE020000001">
    <property type="protein sequence ID" value="MCH6264132.1"/>
    <property type="molecule type" value="Genomic_DNA"/>
</dbReference>
<dbReference type="PROSITE" id="PS00062">
    <property type="entry name" value="ALDOKETO_REDUCTASE_2"/>
    <property type="match status" value="1"/>
</dbReference>
<evidence type="ECO:0000259" key="7">
    <source>
        <dbReference type="Pfam" id="PF00248"/>
    </source>
</evidence>
<feature type="active site" description="Proton donor" evidence="4">
    <location>
        <position position="54"/>
    </location>
</feature>
<dbReference type="InterPro" id="IPR036812">
    <property type="entry name" value="NAD(P)_OxRdtase_dom_sf"/>
</dbReference>
<dbReference type="GO" id="GO:0016616">
    <property type="term" value="F:oxidoreductase activity, acting on the CH-OH group of donors, NAD or NADP as acceptor"/>
    <property type="evidence" value="ECO:0007669"/>
    <property type="project" value="UniProtKB-ARBA"/>
</dbReference>
<evidence type="ECO:0000313" key="8">
    <source>
        <dbReference type="EMBL" id="MBS4180545.1"/>
    </source>
</evidence>
<feature type="binding site" evidence="5">
    <location>
        <position position="112"/>
    </location>
    <ligand>
        <name>substrate</name>
    </ligand>
</feature>
<dbReference type="InterPro" id="IPR020471">
    <property type="entry name" value="AKR"/>
</dbReference>
<feature type="site" description="Lowers pKa of active site Tyr" evidence="6">
    <location>
        <position position="79"/>
    </location>
</feature>
<evidence type="ECO:0000313" key="9">
    <source>
        <dbReference type="EMBL" id="MCH6264132.1"/>
    </source>
</evidence>
<gene>
    <name evidence="9" type="ORF">KHB02_001150</name>
    <name evidence="8" type="ORF">KHB02_03960</name>
</gene>
<dbReference type="PROSITE" id="PS00798">
    <property type="entry name" value="ALDOKETO_REDUCTASE_1"/>
    <property type="match status" value="1"/>
</dbReference>
<accession>A0A942SVD9</accession>
<keyword evidence="3" id="KW-0560">Oxidoreductase</keyword>
<dbReference type="Proteomes" id="UP000677265">
    <property type="component" value="Unassembled WGS sequence"/>
</dbReference>
<dbReference type="PRINTS" id="PR00069">
    <property type="entry name" value="ALDKETRDTASE"/>
</dbReference>
<name>A0A942SVD9_9BACI</name>
<dbReference type="PANTHER" id="PTHR43827">
    <property type="entry name" value="2,5-DIKETO-D-GLUCONIC ACID REDUCTASE"/>
    <property type="match status" value="1"/>
</dbReference>
<organism evidence="8">
    <name type="scientific">Neobacillus citreus</name>
    <dbReference type="NCBI Taxonomy" id="2833578"/>
    <lineage>
        <taxon>Bacteria</taxon>
        <taxon>Bacillati</taxon>
        <taxon>Bacillota</taxon>
        <taxon>Bacilli</taxon>
        <taxon>Bacillales</taxon>
        <taxon>Bacillaceae</taxon>
        <taxon>Neobacillus</taxon>
    </lineage>
</organism>
<comment type="caution">
    <text evidence="8">The sequence shown here is derived from an EMBL/GenBank/DDBJ whole genome shotgun (WGS) entry which is preliminary data.</text>
</comment>
<dbReference type="InterPro" id="IPR018170">
    <property type="entry name" value="Aldo/ket_reductase_CS"/>
</dbReference>
<dbReference type="RefSeq" id="WP_213140516.1">
    <property type="nucleotide sequence ID" value="NZ_JAGYPE020000001.1"/>
</dbReference>
<evidence type="ECO:0000256" key="2">
    <source>
        <dbReference type="ARBA" id="ARBA00022857"/>
    </source>
</evidence>
<evidence type="ECO:0000256" key="3">
    <source>
        <dbReference type="ARBA" id="ARBA00023002"/>
    </source>
</evidence>
<dbReference type="PROSITE" id="PS00063">
    <property type="entry name" value="ALDOKETO_REDUCTASE_3"/>
    <property type="match status" value="1"/>
</dbReference>
<dbReference type="PANTHER" id="PTHR43827:SF3">
    <property type="entry name" value="NADP-DEPENDENT OXIDOREDUCTASE DOMAIN-CONTAINING PROTEIN"/>
    <property type="match status" value="1"/>
</dbReference>
<proteinExistence type="inferred from homology"/>
<dbReference type="Gene3D" id="3.20.20.100">
    <property type="entry name" value="NADP-dependent oxidoreductase domain"/>
    <property type="match status" value="1"/>
</dbReference>
<dbReference type="PIRSF" id="PIRSF000097">
    <property type="entry name" value="AKR"/>
    <property type="match status" value="1"/>
</dbReference>
<dbReference type="FunFam" id="3.20.20.100:FF:000015">
    <property type="entry name" value="Oxidoreductase, aldo/keto reductase family"/>
    <property type="match status" value="1"/>
</dbReference>
<dbReference type="AlphaFoldDB" id="A0A942SVD9"/>
<keyword evidence="10" id="KW-1185">Reference proteome</keyword>
<reference evidence="8" key="1">
    <citation type="submission" date="2021-05" db="EMBL/GenBank/DDBJ databases">
        <title>Novel Bacillus species.</title>
        <authorList>
            <person name="Liu G."/>
        </authorList>
    </citation>
    <scope>NUCLEOTIDE SEQUENCE</scope>
    <source>
        <strain evidence="8 10">FJAT-50051</strain>
    </source>
</reference>
<dbReference type="Pfam" id="PF00248">
    <property type="entry name" value="Aldo_ket_red"/>
    <property type="match status" value="1"/>
</dbReference>
<feature type="domain" description="NADP-dependent oxidoreductase" evidence="7">
    <location>
        <begin position="30"/>
        <end position="262"/>
    </location>
</feature>
<evidence type="ECO:0000256" key="1">
    <source>
        <dbReference type="ARBA" id="ARBA00007905"/>
    </source>
</evidence>
<dbReference type="SUPFAM" id="SSF51430">
    <property type="entry name" value="NAD(P)-linked oxidoreductase"/>
    <property type="match status" value="1"/>
</dbReference>
<protein>
    <submittedName>
        <fullName evidence="8">Aldo/keto reductase</fullName>
    </submittedName>
</protein>
<dbReference type="CDD" id="cd19157">
    <property type="entry name" value="AKR_AKR5G1-3"/>
    <property type="match status" value="1"/>
</dbReference>
<dbReference type="EMBL" id="JAGYPE010000001">
    <property type="protein sequence ID" value="MBS4180545.1"/>
    <property type="molecule type" value="Genomic_DNA"/>
</dbReference>
<evidence type="ECO:0000256" key="4">
    <source>
        <dbReference type="PIRSR" id="PIRSR000097-1"/>
    </source>
</evidence>